<dbReference type="Pfam" id="PF19480">
    <property type="entry name" value="DUF6016"/>
    <property type="match status" value="1"/>
</dbReference>
<protein>
    <recommendedName>
        <fullName evidence="1">Cupin fold metalloprotein WbuC cupin domain-containing protein</fullName>
    </recommendedName>
</protein>
<accession>A0A146IEM7</accession>
<dbReference type="AlphaFoldDB" id="A0A146IEM7"/>
<dbReference type="InterPro" id="IPR011051">
    <property type="entry name" value="RmlC_Cupin_sf"/>
</dbReference>
<sequence length="172" mass="19861">MTFKLLDFNLNNELKANAKKNERLRYHLNLHGSYNEPVQRIIISLMRGTYIPPHYHKFKYQWEYFNVISGNICVIIFDQNGTVIEKFKLGQNTGAYGVEFSSNTIHTILCESEHSIILELKEGPFIPSKAKVIPSWAPDEQYCTYSRAEIVSVLEKIKPGQNLPEALLEQEL</sequence>
<feature type="domain" description="Cupin fold metalloprotein WbuC cupin" evidence="1">
    <location>
        <begin position="9"/>
        <end position="89"/>
    </location>
</feature>
<evidence type="ECO:0000259" key="1">
    <source>
        <dbReference type="Pfam" id="PF19480"/>
    </source>
</evidence>
<dbReference type="InterPro" id="IPR014710">
    <property type="entry name" value="RmlC-like_jellyroll"/>
</dbReference>
<organism evidence="2">
    <name type="scientific">Escherichia coli</name>
    <dbReference type="NCBI Taxonomy" id="562"/>
    <lineage>
        <taxon>Bacteria</taxon>
        <taxon>Pseudomonadati</taxon>
        <taxon>Pseudomonadota</taxon>
        <taxon>Gammaproteobacteria</taxon>
        <taxon>Enterobacterales</taxon>
        <taxon>Enterobacteriaceae</taxon>
        <taxon>Escherichia</taxon>
    </lineage>
</organism>
<name>A0A146IEM7_ECOLX</name>
<reference evidence="2" key="1">
    <citation type="journal article" date="2016" name="Front. Microbiol.">
        <title>Six Novel O Genotypes from Shiga Toxin-Producing Escherichia coli.</title>
        <authorList>
            <person name="Iguchi A."/>
            <person name="Iyoda S."/>
            <person name="Seto K."/>
            <person name="Nishii H."/>
            <person name="Ohnishi M."/>
            <person name="Mekata H."/>
            <person name="Ogura Y."/>
            <person name="Hayashi T."/>
        </authorList>
    </citation>
    <scope>NUCLEOTIDE SEQUENCE</scope>
    <source>
        <strain evidence="2">81006</strain>
    </source>
</reference>
<dbReference type="RefSeq" id="WP_078164950.1">
    <property type="nucleotide sequence ID" value="NZ_BFXQ01000040.1"/>
</dbReference>
<dbReference type="InterPro" id="IPR027565">
    <property type="entry name" value="Cupin_WbuC"/>
</dbReference>
<evidence type="ECO:0000313" key="2">
    <source>
        <dbReference type="EMBL" id="BAU71594.1"/>
    </source>
</evidence>
<dbReference type="EMBL" id="LC125929">
    <property type="protein sequence ID" value="BAU71594.1"/>
    <property type="molecule type" value="Genomic_DNA"/>
</dbReference>
<dbReference type="NCBIfam" id="TIGR04366">
    <property type="entry name" value="cupin_WbuC"/>
    <property type="match status" value="1"/>
</dbReference>
<proteinExistence type="predicted"/>
<dbReference type="SUPFAM" id="SSF51182">
    <property type="entry name" value="RmlC-like cupins"/>
    <property type="match status" value="1"/>
</dbReference>
<dbReference type="CDD" id="cd07005">
    <property type="entry name" value="cupin_WbuC-like"/>
    <property type="match status" value="1"/>
</dbReference>
<dbReference type="InterPro" id="IPR046058">
    <property type="entry name" value="WbuC_cupin"/>
</dbReference>
<dbReference type="Gene3D" id="2.60.120.10">
    <property type="entry name" value="Jelly Rolls"/>
    <property type="match status" value="1"/>
</dbReference>